<dbReference type="Proteomes" id="UP000235388">
    <property type="component" value="Unassembled WGS sequence"/>
</dbReference>
<dbReference type="AlphaFoldDB" id="A0A2N5W5G7"/>
<reference evidence="1 2" key="1">
    <citation type="submission" date="2017-11" db="EMBL/GenBank/DDBJ databases">
        <title>De novo assembly and phasing of dikaryotic genomes from two isolates of Puccinia coronata f. sp. avenae, the causal agent of oat crown rust.</title>
        <authorList>
            <person name="Miller M.E."/>
            <person name="Zhang Y."/>
            <person name="Omidvar V."/>
            <person name="Sperschneider J."/>
            <person name="Schwessinger B."/>
            <person name="Raley C."/>
            <person name="Palmer J.M."/>
            <person name="Garnica D."/>
            <person name="Upadhyaya N."/>
            <person name="Rathjen J."/>
            <person name="Taylor J.M."/>
            <person name="Park R.F."/>
            <person name="Dodds P.N."/>
            <person name="Hirsch C.D."/>
            <person name="Kianian S.F."/>
            <person name="Figueroa M."/>
        </authorList>
    </citation>
    <scope>NUCLEOTIDE SEQUENCE [LARGE SCALE GENOMIC DNA]</scope>
    <source>
        <strain evidence="1">12NC29</strain>
    </source>
</reference>
<protein>
    <submittedName>
        <fullName evidence="1">Uncharacterized protein</fullName>
    </submittedName>
</protein>
<proteinExistence type="predicted"/>
<name>A0A2N5W5G7_9BASI</name>
<comment type="caution">
    <text evidence="1">The sequence shown here is derived from an EMBL/GenBank/DDBJ whole genome shotgun (WGS) entry which is preliminary data.</text>
</comment>
<evidence type="ECO:0000313" key="1">
    <source>
        <dbReference type="EMBL" id="PLW57484.1"/>
    </source>
</evidence>
<dbReference type="EMBL" id="PGCJ01000010">
    <property type="protein sequence ID" value="PLW57484.1"/>
    <property type="molecule type" value="Genomic_DNA"/>
</dbReference>
<keyword evidence="2" id="KW-1185">Reference proteome</keyword>
<accession>A0A2N5W5G7</accession>
<organism evidence="1 2">
    <name type="scientific">Puccinia coronata f. sp. avenae</name>
    <dbReference type="NCBI Taxonomy" id="200324"/>
    <lineage>
        <taxon>Eukaryota</taxon>
        <taxon>Fungi</taxon>
        <taxon>Dikarya</taxon>
        <taxon>Basidiomycota</taxon>
        <taxon>Pucciniomycotina</taxon>
        <taxon>Pucciniomycetes</taxon>
        <taxon>Pucciniales</taxon>
        <taxon>Pucciniaceae</taxon>
        <taxon>Puccinia</taxon>
    </lineage>
</organism>
<gene>
    <name evidence="1" type="ORF">PCANC_02580</name>
</gene>
<sequence>MRVELTASRSHVWRLAYSRVAPARSGHCQALRSTGLRQAMQADPLAKYLCTLSTPGGRPLASCACLPVPVWSLSSASLPSPAYQALYASGKLVQIGYLPICICVLDSAGASNIQSSESLLTFLDGDLDDNQEDQLVAPYAMDSDVEMIDDPSLKQQRSSGDT</sequence>
<evidence type="ECO:0000313" key="2">
    <source>
        <dbReference type="Proteomes" id="UP000235388"/>
    </source>
</evidence>